<dbReference type="AlphaFoldDB" id="A0A1H9GT19"/>
<dbReference type="GO" id="GO:0004803">
    <property type="term" value="F:transposase activity"/>
    <property type="evidence" value="ECO:0007669"/>
    <property type="project" value="TreeGrafter"/>
</dbReference>
<name>A0A1H9GT19_9LACT</name>
<dbReference type="InterPro" id="IPR013324">
    <property type="entry name" value="RNA_pol_sigma_r3/r4-like"/>
</dbReference>
<dbReference type="GO" id="GO:0032196">
    <property type="term" value="P:transposition"/>
    <property type="evidence" value="ECO:0007669"/>
    <property type="project" value="TreeGrafter"/>
</dbReference>
<gene>
    <name evidence="2" type="ORF">SAMN04488558_1181</name>
</gene>
<dbReference type="RefSeq" id="WP_143440761.1">
    <property type="nucleotide sequence ID" value="NZ_FOEN01000018.1"/>
</dbReference>
<organism evidence="2 3">
    <name type="scientific">Ignavigranum ruoffiae</name>
    <dbReference type="NCBI Taxonomy" id="89093"/>
    <lineage>
        <taxon>Bacteria</taxon>
        <taxon>Bacillati</taxon>
        <taxon>Bacillota</taxon>
        <taxon>Bacilli</taxon>
        <taxon>Lactobacillales</taxon>
        <taxon>Aerococcaceae</taxon>
        <taxon>Ignavigranum</taxon>
    </lineage>
</organism>
<evidence type="ECO:0000259" key="1">
    <source>
        <dbReference type="Pfam" id="PF13936"/>
    </source>
</evidence>
<dbReference type="PANTHER" id="PTHR10948:SF23">
    <property type="entry name" value="TRANSPOSASE INSI FOR INSERTION SEQUENCE ELEMENT IS30A-RELATED"/>
    <property type="match status" value="1"/>
</dbReference>
<keyword evidence="3" id="KW-1185">Reference proteome</keyword>
<sequence>MTQTHFTTSNRKSKHLSFKERSQIELLKKQGYSNRAIARILGRAPQTIHNEIKRG</sequence>
<dbReference type="OrthoDB" id="2139741at2"/>
<dbReference type="Proteomes" id="UP000198833">
    <property type="component" value="Unassembled WGS sequence"/>
</dbReference>
<feature type="non-terminal residue" evidence="2">
    <location>
        <position position="55"/>
    </location>
</feature>
<protein>
    <submittedName>
        <fullName evidence="2">Helix-turn-helix domain-containing protein</fullName>
    </submittedName>
</protein>
<dbReference type="GO" id="GO:0005829">
    <property type="term" value="C:cytosol"/>
    <property type="evidence" value="ECO:0007669"/>
    <property type="project" value="TreeGrafter"/>
</dbReference>
<dbReference type="PANTHER" id="PTHR10948">
    <property type="entry name" value="TRANSPOSASE"/>
    <property type="match status" value="1"/>
</dbReference>
<proteinExistence type="predicted"/>
<dbReference type="SUPFAM" id="SSF88659">
    <property type="entry name" value="Sigma3 and sigma4 domains of RNA polymerase sigma factors"/>
    <property type="match status" value="1"/>
</dbReference>
<dbReference type="InterPro" id="IPR025246">
    <property type="entry name" value="IS30-like_HTH"/>
</dbReference>
<dbReference type="Gene3D" id="1.10.10.60">
    <property type="entry name" value="Homeodomain-like"/>
    <property type="match status" value="1"/>
</dbReference>
<evidence type="ECO:0000313" key="3">
    <source>
        <dbReference type="Proteomes" id="UP000198833"/>
    </source>
</evidence>
<evidence type="ECO:0000313" key="2">
    <source>
        <dbReference type="EMBL" id="SEQ53220.1"/>
    </source>
</evidence>
<dbReference type="Pfam" id="PF13936">
    <property type="entry name" value="HTH_38"/>
    <property type="match status" value="1"/>
</dbReference>
<reference evidence="2 3" key="1">
    <citation type="submission" date="2016-10" db="EMBL/GenBank/DDBJ databases">
        <authorList>
            <person name="de Groot N.N."/>
        </authorList>
    </citation>
    <scope>NUCLEOTIDE SEQUENCE [LARGE SCALE GENOMIC DNA]</scope>
    <source>
        <strain evidence="2 3">DSM 15695</strain>
    </source>
</reference>
<feature type="domain" description="Transposase IS30-like HTH" evidence="1">
    <location>
        <begin position="13"/>
        <end position="55"/>
    </location>
</feature>
<dbReference type="EMBL" id="FOEN01000018">
    <property type="protein sequence ID" value="SEQ53220.1"/>
    <property type="molecule type" value="Genomic_DNA"/>
</dbReference>
<accession>A0A1H9GT19</accession>
<dbReference type="InterPro" id="IPR051917">
    <property type="entry name" value="Transposase-Integrase"/>
</dbReference>